<name>A0A6S7H1P1_PARCT</name>
<gene>
    <name evidence="1" type="ORF">PACLA_8A083754</name>
</gene>
<sequence>MTSQWYSFTASFGKMYGKSKQGSKILQTDIDVFVQNVVMKQIVAFKIVETTGVWKGQKEDSFDIVVLDKNFEKMQEIMKEICSQYTNMFYQDAVMLVYEKVDAVEFIEKRF</sequence>
<organism evidence="1 2">
    <name type="scientific">Paramuricea clavata</name>
    <name type="common">Red gorgonian</name>
    <name type="synonym">Violescent sea-whip</name>
    <dbReference type="NCBI Taxonomy" id="317549"/>
    <lineage>
        <taxon>Eukaryota</taxon>
        <taxon>Metazoa</taxon>
        <taxon>Cnidaria</taxon>
        <taxon>Anthozoa</taxon>
        <taxon>Octocorallia</taxon>
        <taxon>Malacalcyonacea</taxon>
        <taxon>Plexauridae</taxon>
        <taxon>Paramuricea</taxon>
    </lineage>
</organism>
<dbReference type="Proteomes" id="UP001152795">
    <property type="component" value="Unassembled WGS sequence"/>
</dbReference>
<reference evidence="1" key="1">
    <citation type="submission" date="2020-04" db="EMBL/GenBank/DDBJ databases">
        <authorList>
            <person name="Alioto T."/>
            <person name="Alioto T."/>
            <person name="Gomez Garrido J."/>
        </authorList>
    </citation>
    <scope>NUCLEOTIDE SEQUENCE</scope>
    <source>
        <strain evidence="1">A484AB</strain>
    </source>
</reference>
<dbReference type="EMBL" id="CACRXK020002869">
    <property type="protein sequence ID" value="CAB3996436.1"/>
    <property type="molecule type" value="Genomic_DNA"/>
</dbReference>
<comment type="caution">
    <text evidence="1">The sequence shown here is derived from an EMBL/GenBank/DDBJ whole genome shotgun (WGS) entry which is preliminary data.</text>
</comment>
<keyword evidence="2" id="KW-1185">Reference proteome</keyword>
<accession>A0A6S7H1P1</accession>
<evidence type="ECO:0000313" key="2">
    <source>
        <dbReference type="Proteomes" id="UP001152795"/>
    </source>
</evidence>
<proteinExistence type="predicted"/>
<evidence type="ECO:0000313" key="1">
    <source>
        <dbReference type="EMBL" id="CAB3996436.1"/>
    </source>
</evidence>
<dbReference type="AlphaFoldDB" id="A0A6S7H1P1"/>
<protein>
    <submittedName>
        <fullName evidence="1">Uncharacterized protein</fullName>
    </submittedName>
</protein>